<gene>
    <name evidence="4" type="ORF">DF200_01590</name>
</gene>
<keyword evidence="2" id="KW-0812">Transmembrane</keyword>
<keyword evidence="2" id="KW-1133">Transmembrane helix</keyword>
<evidence type="ECO:0000256" key="1">
    <source>
        <dbReference type="SAM" id="MobiDB-lite"/>
    </source>
</evidence>
<feature type="transmembrane region" description="Helical" evidence="2">
    <location>
        <begin position="135"/>
        <end position="156"/>
    </location>
</feature>
<accession>A0A2U2MUT2</accession>
<evidence type="ECO:0000313" key="4">
    <source>
        <dbReference type="EMBL" id="PWG60596.1"/>
    </source>
</evidence>
<dbReference type="AlphaFoldDB" id="A0A2U2MUT2"/>
<comment type="caution">
    <text evidence="4">The sequence shown here is derived from an EMBL/GenBank/DDBJ whole genome shotgun (WGS) entry which is preliminary data.</text>
</comment>
<dbReference type="InterPro" id="IPR055999">
    <property type="entry name" value="DUF7577"/>
</dbReference>
<feature type="region of interest" description="Disordered" evidence="1">
    <location>
        <begin position="22"/>
        <end position="108"/>
    </location>
</feature>
<feature type="compositionally biased region" description="Polar residues" evidence="1">
    <location>
        <begin position="32"/>
        <end position="53"/>
    </location>
</feature>
<proteinExistence type="predicted"/>
<feature type="compositionally biased region" description="Polar residues" evidence="1">
    <location>
        <begin position="77"/>
        <end position="108"/>
    </location>
</feature>
<feature type="domain" description="DUF7577" evidence="3">
    <location>
        <begin position="3"/>
        <end position="25"/>
    </location>
</feature>
<evidence type="ECO:0000259" key="3">
    <source>
        <dbReference type="Pfam" id="PF24463"/>
    </source>
</evidence>
<keyword evidence="5" id="KW-1185">Reference proteome</keyword>
<evidence type="ECO:0000256" key="2">
    <source>
        <dbReference type="SAM" id="Phobius"/>
    </source>
</evidence>
<protein>
    <recommendedName>
        <fullName evidence="3">DUF7577 domain-containing protein</fullName>
    </recommendedName>
</protein>
<organism evidence="4 5">
    <name type="scientific">Bifidobacterium catulorum</name>
    <dbReference type="NCBI Taxonomy" id="1630173"/>
    <lineage>
        <taxon>Bacteria</taxon>
        <taxon>Bacillati</taxon>
        <taxon>Actinomycetota</taxon>
        <taxon>Actinomycetes</taxon>
        <taxon>Bifidobacteriales</taxon>
        <taxon>Bifidobacteriaceae</taxon>
        <taxon>Bifidobacterium</taxon>
    </lineage>
</organism>
<dbReference type="RefSeq" id="WP_109136545.1">
    <property type="nucleotide sequence ID" value="NZ_QFFN01000002.1"/>
</dbReference>
<keyword evidence="2" id="KW-0472">Membrane</keyword>
<name>A0A2U2MUT2_9BIFI</name>
<dbReference type="Proteomes" id="UP000245753">
    <property type="component" value="Unassembled WGS sequence"/>
</dbReference>
<dbReference type="Pfam" id="PF24463">
    <property type="entry name" value="DUF7577"/>
    <property type="match status" value="1"/>
</dbReference>
<dbReference type="EMBL" id="QFFN01000002">
    <property type="protein sequence ID" value="PWG60596.1"/>
    <property type="molecule type" value="Genomic_DNA"/>
</dbReference>
<sequence>MLCPHCGSQNESNAKFCVNCGGPLPTAGQPADGQQTSIRQAPLQWTPQGAGQNQPTSMPSMPPRPSSDQSAPERRFQTSPSQPGMFGQPTQPTQYTQASESKSSITESLWNSANSANAAKSSEAAKTATGLLKHIPFPVIATAVTVVVLAVFVLMFKGLPGSNGGAGSASNGATAKSPDPDITVSDVTFTKDYCWDGAKKVDAYVMSMDARNNRNEAKTMIPSFLIDFTSKDKYGDEQKHRTLKGKDLDFQDMGTTHIDEDWGESAMAFDLKNNAVTLGANEKRRISFYITLVENSYYMEITSVNGIKLFDVGTASSDDVVPENNRKVDISQGEGPFGSQLNATVTNTTRDYWTMADAAITLMADGRPIFEDGVERTCRVEQPLKPGASGSCDIPISSDVEELRQGHKLSWKVTSLSYDKDVSKSSGE</sequence>
<dbReference type="OrthoDB" id="5476461at2"/>
<reference evidence="4 5" key="1">
    <citation type="journal article" date="2018" name="Int. J. Syst. Evol. Microbiol.">
        <title>Bifidobacterium catulorum sp. nov., a novel taxon from the faeces of the baby common marmoset (Callithrix jacchus).</title>
        <authorList>
            <person name="Modesto M."/>
            <person name="Michelini S."/>
            <person name="Oki K."/>
            <person name="Biavati B."/>
            <person name="Watanabe K."/>
            <person name="Mattarelli P."/>
        </authorList>
    </citation>
    <scope>NUCLEOTIDE SEQUENCE [LARGE SCALE GENOMIC DNA]</scope>
    <source>
        <strain evidence="4 5">MRM 8.19</strain>
    </source>
</reference>
<evidence type="ECO:0000313" key="5">
    <source>
        <dbReference type="Proteomes" id="UP000245753"/>
    </source>
</evidence>